<reference evidence="7 8" key="1">
    <citation type="submission" date="2021-01" db="EMBL/GenBank/DDBJ databases">
        <title>Genomic Encyclopedia of Type Strains, Phase IV (KMG-IV): sequencing the most valuable type-strain genomes for metagenomic binning, comparative biology and taxonomic classification.</title>
        <authorList>
            <person name="Goeker M."/>
        </authorList>
    </citation>
    <scope>NUCLEOTIDE SEQUENCE [LARGE SCALE GENOMIC DNA]</scope>
    <source>
        <strain evidence="7 8">DSM 25890</strain>
    </source>
</reference>
<evidence type="ECO:0000256" key="5">
    <source>
        <dbReference type="SAM" id="Phobius"/>
    </source>
</evidence>
<comment type="subcellular location">
    <subcellularLocation>
        <location evidence="1">Membrane</location>
        <topology evidence="1">Multi-pass membrane protein</topology>
    </subcellularLocation>
</comment>
<feature type="domain" description="Sodium/calcium exchanger membrane region" evidence="6">
    <location>
        <begin position="5"/>
        <end position="153"/>
    </location>
</feature>
<protein>
    <submittedName>
        <fullName evidence="7">Cation:H+ antiporter</fullName>
    </submittedName>
</protein>
<dbReference type="InterPro" id="IPR004481">
    <property type="entry name" value="K/Na/Ca-exchanger"/>
</dbReference>
<feature type="transmembrane region" description="Helical" evidence="5">
    <location>
        <begin position="35"/>
        <end position="52"/>
    </location>
</feature>
<feature type="transmembrane region" description="Helical" evidence="5">
    <location>
        <begin position="6"/>
        <end position="23"/>
    </location>
</feature>
<dbReference type="PANTHER" id="PTHR10846">
    <property type="entry name" value="SODIUM/POTASSIUM/CALCIUM EXCHANGER"/>
    <property type="match status" value="1"/>
</dbReference>
<evidence type="ECO:0000259" key="6">
    <source>
        <dbReference type="Pfam" id="PF01699"/>
    </source>
</evidence>
<keyword evidence="3 5" id="KW-1133">Transmembrane helix</keyword>
<keyword evidence="8" id="KW-1185">Reference proteome</keyword>
<dbReference type="Pfam" id="PF01699">
    <property type="entry name" value="Na_Ca_ex"/>
    <property type="match status" value="2"/>
</dbReference>
<feature type="transmembrane region" description="Helical" evidence="5">
    <location>
        <begin position="264"/>
        <end position="283"/>
    </location>
</feature>
<comment type="caution">
    <text evidence="7">The sequence shown here is derived from an EMBL/GenBank/DDBJ whole genome shotgun (WGS) entry which is preliminary data.</text>
</comment>
<sequence>MIETYLLFLLSAFVVIMAGTKLSKYGDIIAEATPLGHSIVGGILIAAATSLPELVTSVSSALMDAPDIAIGNVYGSNIFNLMILALVDIFHQQGRFLVHVKSNHILAAMFGILLSAVGAIGLLVAQVSGIDKVIGWISVTSIIIFTIYVFASIIIVRYENKSQRELKEEVKEELYIKGMISEKQVKKGNVSLRRAIVGFILASLVIIWAGINLTKTGDQIAIDTGLGQTFVGTLLIAATTSLPELVASMFAIKIGAYDMAVGSVLGSNIFNMLIITATDAVYFKGSIFSVIEINHAITAMAGILLSSMAVIGLFYRSKRTILSIGWDSVFILTFYLGTVYLLYIS</sequence>
<feature type="domain" description="Sodium/calcium exchanger membrane region" evidence="6">
    <location>
        <begin position="195"/>
        <end position="343"/>
    </location>
</feature>
<feature type="transmembrane region" description="Helical" evidence="5">
    <location>
        <begin position="322"/>
        <end position="343"/>
    </location>
</feature>
<dbReference type="InterPro" id="IPR044880">
    <property type="entry name" value="NCX_ion-bd_dom_sf"/>
</dbReference>
<feature type="transmembrane region" description="Helical" evidence="5">
    <location>
        <begin position="133"/>
        <end position="156"/>
    </location>
</feature>
<evidence type="ECO:0000256" key="4">
    <source>
        <dbReference type="ARBA" id="ARBA00023136"/>
    </source>
</evidence>
<organism evidence="7 8">
    <name type="scientific">Alkaliphilus hydrothermalis</name>
    <dbReference type="NCBI Taxonomy" id="1482730"/>
    <lineage>
        <taxon>Bacteria</taxon>
        <taxon>Bacillati</taxon>
        <taxon>Bacillota</taxon>
        <taxon>Clostridia</taxon>
        <taxon>Peptostreptococcales</taxon>
        <taxon>Natronincolaceae</taxon>
        <taxon>Alkaliphilus</taxon>
    </lineage>
</organism>
<evidence type="ECO:0000313" key="8">
    <source>
        <dbReference type="Proteomes" id="UP001314796"/>
    </source>
</evidence>
<dbReference type="Gene3D" id="1.20.1420.30">
    <property type="entry name" value="NCX, central ion-binding region"/>
    <property type="match status" value="1"/>
</dbReference>
<keyword evidence="2 5" id="KW-0812">Transmembrane</keyword>
<dbReference type="Proteomes" id="UP001314796">
    <property type="component" value="Unassembled WGS sequence"/>
</dbReference>
<keyword evidence="4 5" id="KW-0472">Membrane</keyword>
<feature type="transmembrane region" description="Helical" evidence="5">
    <location>
        <begin position="72"/>
        <end position="91"/>
    </location>
</feature>
<feature type="transmembrane region" description="Helical" evidence="5">
    <location>
        <begin position="192"/>
        <end position="211"/>
    </location>
</feature>
<feature type="transmembrane region" description="Helical" evidence="5">
    <location>
        <begin position="231"/>
        <end position="252"/>
    </location>
</feature>
<evidence type="ECO:0000256" key="2">
    <source>
        <dbReference type="ARBA" id="ARBA00022692"/>
    </source>
</evidence>
<evidence type="ECO:0000313" key="7">
    <source>
        <dbReference type="EMBL" id="MBM7614759.1"/>
    </source>
</evidence>
<gene>
    <name evidence="7" type="ORF">JOC73_001273</name>
</gene>
<name>A0ABS2NP88_9FIRM</name>
<feature type="transmembrane region" description="Helical" evidence="5">
    <location>
        <begin position="103"/>
        <end position="127"/>
    </location>
</feature>
<accession>A0ABS2NP88</accession>
<evidence type="ECO:0000256" key="1">
    <source>
        <dbReference type="ARBA" id="ARBA00004141"/>
    </source>
</evidence>
<feature type="transmembrane region" description="Helical" evidence="5">
    <location>
        <begin position="295"/>
        <end position="315"/>
    </location>
</feature>
<dbReference type="RefSeq" id="WP_204401277.1">
    <property type="nucleotide sequence ID" value="NZ_JAFBEE010000006.1"/>
</dbReference>
<dbReference type="InterPro" id="IPR004837">
    <property type="entry name" value="NaCa_Exmemb"/>
</dbReference>
<evidence type="ECO:0000256" key="3">
    <source>
        <dbReference type="ARBA" id="ARBA00022989"/>
    </source>
</evidence>
<dbReference type="EMBL" id="JAFBEE010000006">
    <property type="protein sequence ID" value="MBM7614759.1"/>
    <property type="molecule type" value="Genomic_DNA"/>
</dbReference>
<proteinExistence type="predicted"/>
<dbReference type="PANTHER" id="PTHR10846:SF8">
    <property type="entry name" value="INNER MEMBRANE PROTEIN YRBG"/>
    <property type="match status" value="1"/>
</dbReference>